<evidence type="ECO:0000313" key="2">
    <source>
        <dbReference type="EMBL" id="KAH7976384.1"/>
    </source>
</evidence>
<sequence length="406" mass="43636">MLGLLLVGWYVDHRVAPLLPSISCGDDDEANSRLPPTAVGSVDCTDGNDAHDVATAADNAASGATTDTCSSAHGDASAPECDVIAESRGPSTSLSHSSSAVSVVRTSELAVRHEIGVDDTRLALPATVPEWVVTAVDIASEALAIVRGHHPYAELIRWTGLRSDAPFWQWLSHKERTDQDSGNVVPASDIDQSDVDADDVAPRDRSVHPEGDVLRRPSNATGPPSGHQGNLVDDPAHGVVPEAITARRRLPIRIKASSLVGRMKPTGREYRMTGFGDFLEWRMLRFAEPLPKIRVCALCGVVASVVKLLPCTHVLCECCEGQAIDMGRLCPIEGASFAGEDLQTLPFSRRDLGERQVFCFNNTGHDKQGGCDFSGKLEELERHFMVECFHGVVRCSKCSGEGKLAL</sequence>
<dbReference type="VEuPathDB" id="VectorBase:RSAN_052450"/>
<dbReference type="Gene3D" id="3.30.40.10">
    <property type="entry name" value="Zinc/RING finger domain, C3HC4 (zinc finger)"/>
    <property type="match status" value="1"/>
</dbReference>
<reference evidence="2" key="1">
    <citation type="journal article" date="2020" name="Cell">
        <title>Large-Scale Comparative Analyses of Tick Genomes Elucidate Their Genetic Diversity and Vector Capacities.</title>
        <authorList>
            <consortium name="Tick Genome and Microbiome Consortium (TIGMIC)"/>
            <person name="Jia N."/>
            <person name="Wang J."/>
            <person name="Shi W."/>
            <person name="Du L."/>
            <person name="Sun Y."/>
            <person name="Zhan W."/>
            <person name="Jiang J.F."/>
            <person name="Wang Q."/>
            <person name="Zhang B."/>
            <person name="Ji P."/>
            <person name="Bell-Sakyi L."/>
            <person name="Cui X.M."/>
            <person name="Yuan T.T."/>
            <person name="Jiang B.G."/>
            <person name="Yang W.F."/>
            <person name="Lam T.T."/>
            <person name="Chang Q.C."/>
            <person name="Ding S.J."/>
            <person name="Wang X.J."/>
            <person name="Zhu J.G."/>
            <person name="Ruan X.D."/>
            <person name="Zhao L."/>
            <person name="Wei J.T."/>
            <person name="Ye R.Z."/>
            <person name="Que T.C."/>
            <person name="Du C.H."/>
            <person name="Zhou Y.H."/>
            <person name="Cheng J.X."/>
            <person name="Dai P.F."/>
            <person name="Guo W.B."/>
            <person name="Han X.H."/>
            <person name="Huang E.J."/>
            <person name="Li L.F."/>
            <person name="Wei W."/>
            <person name="Gao Y.C."/>
            <person name="Liu J.Z."/>
            <person name="Shao H.Z."/>
            <person name="Wang X."/>
            <person name="Wang C.C."/>
            <person name="Yang T.C."/>
            <person name="Huo Q.B."/>
            <person name="Li W."/>
            <person name="Chen H.Y."/>
            <person name="Chen S.E."/>
            <person name="Zhou L.G."/>
            <person name="Ni X.B."/>
            <person name="Tian J.H."/>
            <person name="Sheng Y."/>
            <person name="Liu T."/>
            <person name="Pan Y.S."/>
            <person name="Xia L.Y."/>
            <person name="Li J."/>
            <person name="Zhao F."/>
            <person name="Cao W.C."/>
        </authorList>
    </citation>
    <scope>NUCLEOTIDE SEQUENCE</scope>
    <source>
        <strain evidence="2">Rsan-2018</strain>
    </source>
</reference>
<evidence type="ECO:0008006" key="4">
    <source>
        <dbReference type="Google" id="ProtNLM"/>
    </source>
</evidence>
<dbReference type="InterPro" id="IPR013083">
    <property type="entry name" value="Znf_RING/FYVE/PHD"/>
</dbReference>
<feature type="compositionally biased region" description="Basic and acidic residues" evidence="1">
    <location>
        <begin position="200"/>
        <end position="215"/>
    </location>
</feature>
<dbReference type="Proteomes" id="UP000821837">
    <property type="component" value="Chromosome 10"/>
</dbReference>
<organism evidence="2 3">
    <name type="scientific">Rhipicephalus sanguineus</name>
    <name type="common">Brown dog tick</name>
    <name type="synonym">Ixodes sanguineus</name>
    <dbReference type="NCBI Taxonomy" id="34632"/>
    <lineage>
        <taxon>Eukaryota</taxon>
        <taxon>Metazoa</taxon>
        <taxon>Ecdysozoa</taxon>
        <taxon>Arthropoda</taxon>
        <taxon>Chelicerata</taxon>
        <taxon>Arachnida</taxon>
        <taxon>Acari</taxon>
        <taxon>Parasitiformes</taxon>
        <taxon>Ixodida</taxon>
        <taxon>Ixodoidea</taxon>
        <taxon>Ixodidae</taxon>
        <taxon>Rhipicephalinae</taxon>
        <taxon>Rhipicephalus</taxon>
        <taxon>Rhipicephalus</taxon>
    </lineage>
</organism>
<dbReference type="SUPFAM" id="SSF57850">
    <property type="entry name" value="RING/U-box"/>
    <property type="match status" value="1"/>
</dbReference>
<evidence type="ECO:0000256" key="1">
    <source>
        <dbReference type="SAM" id="MobiDB-lite"/>
    </source>
</evidence>
<feature type="region of interest" description="Disordered" evidence="1">
    <location>
        <begin position="176"/>
        <end position="237"/>
    </location>
</feature>
<evidence type="ECO:0000313" key="3">
    <source>
        <dbReference type="Proteomes" id="UP000821837"/>
    </source>
</evidence>
<gene>
    <name evidence="2" type="ORF">HPB52_012903</name>
</gene>
<dbReference type="EMBL" id="JABSTV010001246">
    <property type="protein sequence ID" value="KAH7976384.1"/>
    <property type="molecule type" value="Genomic_DNA"/>
</dbReference>
<name>A0A9D4QG05_RHISA</name>
<proteinExistence type="predicted"/>
<accession>A0A9D4QG05</accession>
<dbReference type="AlphaFoldDB" id="A0A9D4QG05"/>
<protein>
    <recommendedName>
        <fullName evidence="4">RING-type domain-containing protein</fullName>
    </recommendedName>
</protein>
<comment type="caution">
    <text evidence="2">The sequence shown here is derived from an EMBL/GenBank/DDBJ whole genome shotgun (WGS) entry which is preliminary data.</text>
</comment>
<keyword evidence="3" id="KW-1185">Reference proteome</keyword>
<reference evidence="2" key="2">
    <citation type="submission" date="2021-09" db="EMBL/GenBank/DDBJ databases">
        <authorList>
            <person name="Jia N."/>
            <person name="Wang J."/>
            <person name="Shi W."/>
            <person name="Du L."/>
            <person name="Sun Y."/>
            <person name="Zhan W."/>
            <person name="Jiang J."/>
            <person name="Wang Q."/>
            <person name="Zhang B."/>
            <person name="Ji P."/>
            <person name="Sakyi L.B."/>
            <person name="Cui X."/>
            <person name="Yuan T."/>
            <person name="Jiang B."/>
            <person name="Yang W."/>
            <person name="Lam T.T.-Y."/>
            <person name="Chang Q."/>
            <person name="Ding S."/>
            <person name="Wang X."/>
            <person name="Zhu J."/>
            <person name="Ruan X."/>
            <person name="Zhao L."/>
            <person name="Wei J."/>
            <person name="Que T."/>
            <person name="Du C."/>
            <person name="Cheng J."/>
            <person name="Dai P."/>
            <person name="Han X."/>
            <person name="Huang E."/>
            <person name="Gao Y."/>
            <person name="Liu J."/>
            <person name="Shao H."/>
            <person name="Ye R."/>
            <person name="Li L."/>
            <person name="Wei W."/>
            <person name="Wang X."/>
            <person name="Wang C."/>
            <person name="Huo Q."/>
            <person name="Li W."/>
            <person name="Guo W."/>
            <person name="Chen H."/>
            <person name="Chen S."/>
            <person name="Zhou L."/>
            <person name="Zhou L."/>
            <person name="Ni X."/>
            <person name="Tian J."/>
            <person name="Zhou Y."/>
            <person name="Sheng Y."/>
            <person name="Liu T."/>
            <person name="Pan Y."/>
            <person name="Xia L."/>
            <person name="Li J."/>
            <person name="Zhao F."/>
            <person name="Cao W."/>
        </authorList>
    </citation>
    <scope>NUCLEOTIDE SEQUENCE</scope>
    <source>
        <strain evidence="2">Rsan-2018</strain>
        <tissue evidence="2">Larvae</tissue>
    </source>
</reference>